<evidence type="ECO:0000256" key="1">
    <source>
        <dbReference type="ARBA" id="ARBA00006964"/>
    </source>
</evidence>
<dbReference type="AlphaFoldDB" id="A0A2G5HM89"/>
<comment type="similarity">
    <text evidence="1">Belongs to the GTP cyclohydrolase I type 2/NIF3 family.</text>
</comment>
<accession>A0A2G5HM89</accession>
<dbReference type="EMBL" id="LKMD01000105">
    <property type="protein sequence ID" value="PIA93676.1"/>
    <property type="molecule type" value="Genomic_DNA"/>
</dbReference>
<dbReference type="InterPro" id="IPR002678">
    <property type="entry name" value="DUF34/NIF3"/>
</dbReference>
<protein>
    <submittedName>
        <fullName evidence="3">Uncharacterized protein</fullName>
    </submittedName>
</protein>
<feature type="region of interest" description="Disordered" evidence="2">
    <location>
        <begin position="288"/>
        <end position="309"/>
    </location>
</feature>
<evidence type="ECO:0000313" key="3">
    <source>
        <dbReference type="EMBL" id="PIA93676.1"/>
    </source>
</evidence>
<feature type="compositionally biased region" description="Polar residues" evidence="2">
    <location>
        <begin position="298"/>
        <end position="309"/>
    </location>
</feature>
<proteinExistence type="inferred from homology"/>
<evidence type="ECO:0000313" key="4">
    <source>
        <dbReference type="Proteomes" id="UP000230605"/>
    </source>
</evidence>
<dbReference type="Pfam" id="PF01784">
    <property type="entry name" value="DUF34_NIF3"/>
    <property type="match status" value="1"/>
</dbReference>
<sequence length="309" mass="34409">MRMPPSPAPTHAEITTFFQRLLPPSANAREVPFLWHSPRHPLYNPSLRNTTTVVLSITPTDGFYAANNDPMRPSAPLCFLHRPWNLERRALRRGSLVLASHASFDEHLTVGWNVSLARRLNLDLAEAVCIQGYKDNPDRKIGLVARLQQPLPVQVLSQQLKHEFHGAGELHQVESSDVVALETGSASPLRIVAIMNAFHAEEIQRVLQAAREKAWIDPEADGSSILYLTGAARDYGLAAIKEVSMPAFCVGHRACEEWGIRFLAEQLREEWPDLDVVEVLEEEEPVAPRTKKIDRLSSDSPVSANVATS</sequence>
<dbReference type="InterPro" id="IPR036069">
    <property type="entry name" value="DUF34/NIF3_sf"/>
</dbReference>
<reference evidence="3 4" key="1">
    <citation type="submission" date="2015-10" db="EMBL/GenBank/DDBJ databases">
        <title>The cercosporin biosynthetic gene cluster was horizontally transferred to several fungal lineages and shown to be expanded in Cercospora beticola based on microsynteny with recipient genomes.</title>
        <authorList>
            <person name="De Jonge R."/>
            <person name="Ebert M.K."/>
            <person name="Suttle J.C."/>
            <person name="Jurick Ii W.M."/>
            <person name="Secor G.A."/>
            <person name="Thomma B.P."/>
            <person name="Van De Peer Y."/>
            <person name="Bolton M.D."/>
        </authorList>
    </citation>
    <scope>NUCLEOTIDE SEQUENCE [LARGE SCALE GENOMIC DNA]</scope>
    <source>
        <strain evidence="3 4">09-40</strain>
    </source>
</reference>
<name>A0A2G5HM89_CERBT</name>
<gene>
    <name evidence="3" type="ORF">CB0940_04672</name>
</gene>
<comment type="caution">
    <text evidence="3">The sequence shown here is derived from an EMBL/GenBank/DDBJ whole genome shotgun (WGS) entry which is preliminary data.</text>
</comment>
<dbReference type="SUPFAM" id="SSF102705">
    <property type="entry name" value="NIF3 (NGG1p interacting factor 3)-like"/>
    <property type="match status" value="1"/>
</dbReference>
<dbReference type="Proteomes" id="UP000230605">
    <property type="component" value="Chromosome 4"/>
</dbReference>
<evidence type="ECO:0000256" key="2">
    <source>
        <dbReference type="SAM" id="MobiDB-lite"/>
    </source>
</evidence>
<organism evidence="3 4">
    <name type="scientific">Cercospora beticola</name>
    <name type="common">Sugarbeet leaf spot fungus</name>
    <dbReference type="NCBI Taxonomy" id="122368"/>
    <lineage>
        <taxon>Eukaryota</taxon>
        <taxon>Fungi</taxon>
        <taxon>Dikarya</taxon>
        <taxon>Ascomycota</taxon>
        <taxon>Pezizomycotina</taxon>
        <taxon>Dothideomycetes</taxon>
        <taxon>Dothideomycetidae</taxon>
        <taxon>Mycosphaerellales</taxon>
        <taxon>Mycosphaerellaceae</taxon>
        <taxon>Cercospora</taxon>
    </lineage>
</organism>
<dbReference type="OrthoDB" id="2592744at2759"/>
<dbReference type="Gene3D" id="3.40.1390.30">
    <property type="entry name" value="NIF3 (NGG1p interacting factor 3)-like"/>
    <property type="match status" value="1"/>
</dbReference>